<evidence type="ECO:0000313" key="3">
    <source>
        <dbReference type="Proteomes" id="UP001199314"/>
    </source>
</evidence>
<dbReference type="InterPro" id="IPR036873">
    <property type="entry name" value="Rhodanese-like_dom_sf"/>
</dbReference>
<feature type="domain" description="Rhodanese" evidence="1">
    <location>
        <begin position="18"/>
        <end position="108"/>
    </location>
</feature>
<dbReference type="PROSITE" id="PS50206">
    <property type="entry name" value="RHODANESE_3"/>
    <property type="match status" value="1"/>
</dbReference>
<protein>
    <submittedName>
        <fullName evidence="2">Rhodanese-like domain-containing protein</fullName>
    </submittedName>
</protein>
<dbReference type="PANTHER" id="PTHR43031:SF1">
    <property type="entry name" value="PYRIDINE NUCLEOTIDE-DISULPHIDE OXIDOREDUCTASE"/>
    <property type="match status" value="1"/>
</dbReference>
<accession>A0ABS7XN51</accession>
<dbReference type="Proteomes" id="UP001199314">
    <property type="component" value="Unassembled WGS sequence"/>
</dbReference>
<dbReference type="EMBL" id="JAIQZE010000016">
    <property type="protein sequence ID" value="MBZ9779794.1"/>
    <property type="molecule type" value="Genomic_DNA"/>
</dbReference>
<sequence>MKDQEIKNICPTTTSKLENEGALLVDVRENEELEELSFDVQNLLHVPLSEFEDRYTEIPLDQSLVMVCRSGARSLKTAYYLINQGYQEVKNLEGGIIKWAEKGFPVKGSLAQVKSASSDCCSSTDCC</sequence>
<dbReference type="CDD" id="cd00158">
    <property type="entry name" value="RHOD"/>
    <property type="match status" value="1"/>
</dbReference>
<dbReference type="PANTHER" id="PTHR43031">
    <property type="entry name" value="FAD-DEPENDENT OXIDOREDUCTASE"/>
    <property type="match status" value="1"/>
</dbReference>
<keyword evidence="3" id="KW-1185">Reference proteome</keyword>
<dbReference type="Pfam" id="PF00581">
    <property type="entry name" value="Rhodanese"/>
    <property type="match status" value="1"/>
</dbReference>
<dbReference type="SUPFAM" id="SSF52821">
    <property type="entry name" value="Rhodanese/Cell cycle control phosphatase"/>
    <property type="match status" value="1"/>
</dbReference>
<proteinExistence type="predicted"/>
<dbReference type="SMART" id="SM00450">
    <property type="entry name" value="RHOD"/>
    <property type="match status" value="1"/>
</dbReference>
<gene>
    <name evidence="2" type="ORF">LB452_12770</name>
</gene>
<evidence type="ECO:0000259" key="1">
    <source>
        <dbReference type="PROSITE" id="PS50206"/>
    </source>
</evidence>
<dbReference type="InterPro" id="IPR050229">
    <property type="entry name" value="GlpE_sulfurtransferase"/>
</dbReference>
<organism evidence="2 3">
    <name type="scientific">Psychroflexus longus</name>
    <dbReference type="NCBI Taxonomy" id="2873596"/>
    <lineage>
        <taxon>Bacteria</taxon>
        <taxon>Pseudomonadati</taxon>
        <taxon>Bacteroidota</taxon>
        <taxon>Flavobacteriia</taxon>
        <taxon>Flavobacteriales</taxon>
        <taxon>Flavobacteriaceae</taxon>
        <taxon>Psychroflexus</taxon>
    </lineage>
</organism>
<dbReference type="InterPro" id="IPR001763">
    <property type="entry name" value="Rhodanese-like_dom"/>
</dbReference>
<reference evidence="3" key="1">
    <citation type="submission" date="2023-07" db="EMBL/GenBank/DDBJ databases">
        <title>Novel species isolated from saline lakes on Tibetan Plateau.</title>
        <authorList>
            <person name="Lu H."/>
        </authorList>
    </citation>
    <scope>NUCLEOTIDE SEQUENCE [LARGE SCALE GENOMIC DNA]</scope>
    <source>
        <strain evidence="3">CAK8W</strain>
    </source>
</reference>
<evidence type="ECO:0000313" key="2">
    <source>
        <dbReference type="EMBL" id="MBZ9779794.1"/>
    </source>
</evidence>
<comment type="caution">
    <text evidence="2">The sequence shown here is derived from an EMBL/GenBank/DDBJ whole genome shotgun (WGS) entry which is preliminary data.</text>
</comment>
<dbReference type="Gene3D" id="3.40.250.10">
    <property type="entry name" value="Rhodanese-like domain"/>
    <property type="match status" value="1"/>
</dbReference>
<dbReference type="RefSeq" id="WP_224462124.1">
    <property type="nucleotide sequence ID" value="NZ_JAIQZE010000016.1"/>
</dbReference>
<name>A0ABS7XN51_9FLAO</name>